<dbReference type="KEGG" id="obi:106867621"/>
<dbReference type="EMBL" id="KQ416921">
    <property type="protein sequence ID" value="KOF94632.1"/>
    <property type="molecule type" value="Genomic_DNA"/>
</dbReference>
<proteinExistence type="predicted"/>
<feature type="compositionally biased region" description="Polar residues" evidence="5">
    <location>
        <begin position="704"/>
        <end position="717"/>
    </location>
</feature>
<evidence type="ECO:0000256" key="4">
    <source>
        <dbReference type="ARBA" id="ARBA00023136"/>
    </source>
</evidence>
<dbReference type="GO" id="GO:0030117">
    <property type="term" value="C:membrane coat"/>
    <property type="evidence" value="ECO:0007669"/>
    <property type="project" value="InterPro"/>
</dbReference>
<organism evidence="7">
    <name type="scientific">Octopus bimaculoides</name>
    <name type="common">California two-spotted octopus</name>
    <dbReference type="NCBI Taxonomy" id="37653"/>
    <lineage>
        <taxon>Eukaryota</taxon>
        <taxon>Metazoa</taxon>
        <taxon>Spiralia</taxon>
        <taxon>Lophotrochozoa</taxon>
        <taxon>Mollusca</taxon>
        <taxon>Cephalopoda</taxon>
        <taxon>Coleoidea</taxon>
        <taxon>Octopodiformes</taxon>
        <taxon>Octopoda</taxon>
        <taxon>Incirrata</taxon>
        <taxon>Octopodidae</taxon>
        <taxon>Octopus</taxon>
    </lineage>
</organism>
<keyword evidence="4" id="KW-0472">Membrane</keyword>
<dbReference type="InterPro" id="IPR016024">
    <property type="entry name" value="ARM-type_fold"/>
</dbReference>
<evidence type="ECO:0000259" key="6">
    <source>
        <dbReference type="Pfam" id="PF01602"/>
    </source>
</evidence>
<feature type="compositionally biased region" description="Polar residues" evidence="5">
    <location>
        <begin position="797"/>
        <end position="808"/>
    </location>
</feature>
<dbReference type="InterPro" id="IPR011989">
    <property type="entry name" value="ARM-like"/>
</dbReference>
<dbReference type="OMA" id="NINCIPQ"/>
<feature type="region of interest" description="Disordered" evidence="5">
    <location>
        <begin position="747"/>
        <end position="772"/>
    </location>
</feature>
<dbReference type="Gene3D" id="1.25.10.10">
    <property type="entry name" value="Leucine-rich Repeat Variant"/>
    <property type="match status" value="1"/>
</dbReference>
<dbReference type="OrthoDB" id="29308at2759"/>
<protein>
    <recommendedName>
        <fullName evidence="6">Clathrin/coatomer adaptor adaptin-like N-terminal domain-containing protein</fullName>
    </recommendedName>
</protein>
<dbReference type="GO" id="GO:0016192">
    <property type="term" value="P:vesicle-mediated transport"/>
    <property type="evidence" value="ECO:0007669"/>
    <property type="project" value="InterPro"/>
</dbReference>
<dbReference type="GO" id="GO:0012505">
    <property type="term" value="C:endomembrane system"/>
    <property type="evidence" value="ECO:0007669"/>
    <property type="project" value="UniProtKB-SubCell"/>
</dbReference>
<evidence type="ECO:0000256" key="1">
    <source>
        <dbReference type="ARBA" id="ARBA00004308"/>
    </source>
</evidence>
<feature type="region of interest" description="Disordered" evidence="5">
    <location>
        <begin position="693"/>
        <end position="717"/>
    </location>
</feature>
<dbReference type="InterPro" id="IPR050840">
    <property type="entry name" value="Adaptor_Complx_Large_Subunit"/>
</dbReference>
<keyword evidence="3" id="KW-0653">Protein transport</keyword>
<dbReference type="PANTHER" id="PTHR22780">
    <property type="entry name" value="ADAPTIN, ALPHA/GAMMA/EPSILON"/>
    <property type="match status" value="1"/>
</dbReference>
<feature type="domain" description="Clathrin/coatomer adaptor adaptin-like N-terminal" evidence="6">
    <location>
        <begin position="67"/>
        <end position="601"/>
    </location>
</feature>
<comment type="subcellular location">
    <subcellularLocation>
        <location evidence="1">Endomembrane system</location>
    </subcellularLocation>
</comment>
<dbReference type="GO" id="GO:0006886">
    <property type="term" value="P:intracellular protein transport"/>
    <property type="evidence" value="ECO:0007669"/>
    <property type="project" value="InterPro"/>
</dbReference>
<dbReference type="InterPro" id="IPR002553">
    <property type="entry name" value="Clathrin/coatomer_adapt-like_N"/>
</dbReference>
<gene>
    <name evidence="7" type="ORF">OCBIM_22001339mg</name>
</gene>
<dbReference type="Pfam" id="PF01602">
    <property type="entry name" value="Adaptin_N"/>
    <property type="match status" value="1"/>
</dbReference>
<dbReference type="SUPFAM" id="SSF48371">
    <property type="entry name" value="ARM repeat"/>
    <property type="match status" value="1"/>
</dbReference>
<dbReference type="STRING" id="37653.A0A0L8HZK6"/>
<accession>A0A0L8HZK6</accession>
<evidence type="ECO:0000256" key="2">
    <source>
        <dbReference type="ARBA" id="ARBA00022448"/>
    </source>
</evidence>
<keyword evidence="2" id="KW-0813">Transport</keyword>
<dbReference type="AlphaFoldDB" id="A0A0L8HZK6"/>
<feature type="region of interest" description="Disordered" evidence="5">
    <location>
        <begin position="797"/>
        <end position="828"/>
    </location>
</feature>
<evidence type="ECO:0000256" key="3">
    <source>
        <dbReference type="ARBA" id="ARBA00022927"/>
    </source>
</evidence>
<evidence type="ECO:0000256" key="5">
    <source>
        <dbReference type="SAM" id="MobiDB-lite"/>
    </source>
</evidence>
<sequence length="1211" mass="137006">MSDIVEKTLSSLPRLLSENLLGGLTSPTSSNGANSGGYQYGTGLSRGFYNLMRNVEYARSVAKEQLIIQKDLSVVQQKLSQPDISTHQIRDYLTRLIFCHMMGYDTSFGYIHAVKLAQQGSGWMKWMGYLSCGILLHEDHELIVLLVNTILKDLRSTNILDNCIALSAASSLVNAEMIPVVLPLVEEKLRHSRSVVRKKAVTAFLNIWSKSPGSIPNIANKFSDVLCDQDPGVVNASLICYQSLIKANPSQYKNLTPAFLNILKQILKRKLPAEYEYHSIPNPWMQISLLKLLSFLGADDKHLSTQIYPVLKEVLQCANMKENMAFAITYECILTITHIVPNQELLDDASRAVSKFLHSSNQNLKYLGMKSLTALVIVAPKYAVEYQMIIMEYLENPDPAIQRKTLELMYQIANPANIKVISQHLLKYISKASHDPFWQADIVAKLFSLVEKLSSCDKWYVDTINKLLEVTKGNIPNEIVYRLLNVIDNASKKDKEFSHYMFTCYMEYLRKESLPNTIIQVAVWVISENPCEVSKSLPTTDIVSILLSHFCNKTTSDESRCWIWTAMTKIMHTLDHESTLLALNSLDVADINMSSETNQRFQEVKRLTSFYFNQNSNSEAGLSFHVNQSFTSELDFTLSFVDDYVSLSLENGAMPFKLNQNENNNSKNEMWLFDDMQYDSYPSSEIPPWPNQIENGRTNRKADVNSNSSAENTFTNISNKSKNFNSQLLQLKGIKKVWTKDGIIQEHSTANSSSEKPDFVGGLQQGDGAKELSQEEEIKQNEKQQFATALFAGISPQDSFDVQNNDNSTQDEKTKNLSSHNDKRDNISSETESLSEFLKLSKNKKGFDWHSFSSKPLQSEEDGYENLGQEEHSLKTDTEPFSEPSEAGFVAEPESDILLVNKTNSLYEEYYSILSNQDDSRTENHFVDKQIPSSVDTKLQLEAKCLAVVEGPHVLHEKEELANLSSENYPMLNFIVLSEFEEFIIKSFKRKTADGLILVLSIELKMNLVKQLECQIQLTCAHFLKLSVIDDASGVWSSTETSDICGTIPVTSSNNPLYITIKLKPLEMSEEQLSFAGNLQLKQENSVKMFEKHFPFDLTWIDFCNGCSIDIAQFADAWQQFSHMEKISLVLPPNTTSFDSYIDQLQLLLPAKCIFGKENEALLCGQCLDFCTYLIHIKLLNVESTLTILLKSGNRTLLSCLQSCLLRHHML</sequence>
<reference evidence="7" key="1">
    <citation type="submission" date="2015-07" db="EMBL/GenBank/DDBJ databases">
        <title>MeaNS - Measles Nucleotide Surveillance Program.</title>
        <authorList>
            <person name="Tran T."/>
            <person name="Druce J."/>
        </authorList>
    </citation>
    <scope>NUCLEOTIDE SEQUENCE</scope>
    <source>
        <strain evidence="7">UCB-OBI-ISO-001</strain>
        <tissue evidence="7">Gonad</tissue>
    </source>
</reference>
<name>A0A0L8HZK6_OCTBM</name>
<evidence type="ECO:0000313" key="7">
    <source>
        <dbReference type="EMBL" id="KOF94632.1"/>
    </source>
</evidence>
<feature type="compositionally biased region" description="Basic and acidic residues" evidence="5">
    <location>
        <begin position="810"/>
        <end position="827"/>
    </location>
</feature>